<dbReference type="Gene3D" id="2.60.40.60">
    <property type="entry name" value="Cadherins"/>
    <property type="match status" value="4"/>
</dbReference>
<feature type="domain" description="Cadherin" evidence="6">
    <location>
        <begin position="507"/>
        <end position="621"/>
    </location>
</feature>
<keyword evidence="4" id="KW-0472">Membrane</keyword>
<feature type="domain" description="Cadherin" evidence="6">
    <location>
        <begin position="34"/>
        <end position="73"/>
    </location>
</feature>
<dbReference type="SMART" id="SM00112">
    <property type="entry name" value="CA"/>
    <property type="match status" value="4"/>
</dbReference>
<dbReference type="CDD" id="cd11304">
    <property type="entry name" value="Cadherin_repeat"/>
    <property type="match status" value="5"/>
</dbReference>
<comment type="subcellular location">
    <subcellularLocation>
        <location evidence="1">Membrane</location>
    </subcellularLocation>
</comment>
<dbReference type="SUPFAM" id="SSF49313">
    <property type="entry name" value="Cadherin-like"/>
    <property type="match status" value="6"/>
</dbReference>
<feature type="domain" description="Cadherin" evidence="6">
    <location>
        <begin position="218"/>
        <end position="319"/>
    </location>
</feature>
<dbReference type="Pfam" id="PF00028">
    <property type="entry name" value="Cadherin"/>
    <property type="match status" value="2"/>
</dbReference>
<evidence type="ECO:0000313" key="8">
    <source>
        <dbReference type="Proteomes" id="UP001166052"/>
    </source>
</evidence>
<dbReference type="InterPro" id="IPR002126">
    <property type="entry name" value="Cadherin-like_dom"/>
</dbReference>
<dbReference type="PRINTS" id="PR00205">
    <property type="entry name" value="CADHERIN"/>
</dbReference>
<gene>
    <name evidence="7" type="primary">Cdhr3_0</name>
    <name evidence="7" type="ORF">GTO92_0019536</name>
</gene>
<evidence type="ECO:0000256" key="5">
    <source>
        <dbReference type="PROSITE-ProRule" id="PRU00043"/>
    </source>
</evidence>
<organism evidence="7 8">
    <name type="scientific">Polypterus senegalus</name>
    <name type="common">Senegal bichir</name>
    <dbReference type="NCBI Taxonomy" id="55291"/>
    <lineage>
        <taxon>Eukaryota</taxon>
        <taxon>Metazoa</taxon>
        <taxon>Chordata</taxon>
        <taxon>Craniata</taxon>
        <taxon>Vertebrata</taxon>
        <taxon>Euteleostomi</taxon>
        <taxon>Actinopterygii</taxon>
        <taxon>Polypteriformes</taxon>
        <taxon>Polypteridae</taxon>
        <taxon>Polypterus</taxon>
    </lineage>
</organism>
<feature type="non-terminal residue" evidence="7">
    <location>
        <position position="1"/>
    </location>
</feature>
<comment type="caution">
    <text evidence="7">The sequence shown here is derived from an EMBL/GenBank/DDBJ whole genome shotgun (WGS) entry which is preliminary data.</text>
</comment>
<evidence type="ECO:0000313" key="7">
    <source>
        <dbReference type="EMBL" id="MBN3294025.1"/>
    </source>
</evidence>
<dbReference type="PANTHER" id="PTHR24027:SF441">
    <property type="entry name" value="CADHERIN DOMAIN-CONTAINING PROTEIN"/>
    <property type="match status" value="1"/>
</dbReference>
<evidence type="ECO:0000259" key="6">
    <source>
        <dbReference type="PROSITE" id="PS50268"/>
    </source>
</evidence>
<sequence>MLGITERGRSSHDMLGITGRGGPPAVITASAPILDFEAVPTYRLQILVQDSKGRSASQFITVELSDVNEPPFFTGALALQVNKKIPLKVLMLSPPVTDAEVFLPEDIVNNTLVYKVAAQDPDVTDLQLQFTIVSISPGNTGFSIDGSGGIFTVMAFDYEGATKSYMVSVRVQDHGGLAVLGNIKVYITNVNDNGPTLNCTFIGYSAGTKTLVPQTSTSGGTARFKVDEELTIGTLVATCVASDADLMNDLSFRLQPDNPLLSVSTRAGSVLTAARMDVESDGFVPLQSFAVMVCDGGGRCAAIPATLEVLPINDVPPYCYQSFYNFIRAGSIPANTTVASLNCFDGDKPPDALQYTPYGGLLGPGQLFQQVTGSPMTIQVTRTLDFNDPAVVAAEHIYQIMIVISDSTSPVHNENYQIGSVRATDADYPLNCVSYTIASGDSQRLQRFWIDPVTGTIELMTSPDAETVREYNLTVQARDCGPVNVKSTSTTVKIEIVPENDKKPVCIPATYKSVIFDNITVGTPINMFRLSCKDFDSADEELRYEIVSGNVNNHFGFDPSRGSSSPKMILKSPFSDADMQDFYHLVVFIIDDNVKVSKPRTGSVLVDISVRKAATPAPPTTSYYEIKKYNTVFDGEAVDPVTGKRYKYNSRSGARRWKDPIIVREVEEDRLFKDTELSMAASAAEKHSELPSVLKK</sequence>
<evidence type="ECO:0000256" key="4">
    <source>
        <dbReference type="ARBA" id="ARBA00023136"/>
    </source>
</evidence>
<proteinExistence type="predicted"/>
<evidence type="ECO:0000256" key="3">
    <source>
        <dbReference type="ARBA" id="ARBA00022837"/>
    </source>
</evidence>
<dbReference type="Proteomes" id="UP001166052">
    <property type="component" value="Unassembled WGS sequence"/>
</dbReference>
<keyword evidence="2" id="KW-0677">Repeat</keyword>
<keyword evidence="3 5" id="KW-0106">Calcium</keyword>
<name>A0ABS2Z511_POLSE</name>
<dbReference type="EMBL" id="JAAWVN010024413">
    <property type="protein sequence ID" value="MBN3294025.1"/>
    <property type="molecule type" value="Genomic_DNA"/>
</dbReference>
<dbReference type="InterPro" id="IPR015919">
    <property type="entry name" value="Cadherin-like_sf"/>
</dbReference>
<accession>A0ABS2Z511</accession>
<reference evidence="7" key="1">
    <citation type="journal article" date="2021" name="Cell">
        <title>Tracing the genetic footprints of vertebrate landing in non-teleost ray-finned fishes.</title>
        <authorList>
            <person name="Bi X."/>
            <person name="Wang K."/>
            <person name="Yang L."/>
            <person name="Pan H."/>
            <person name="Jiang H."/>
            <person name="Wei Q."/>
            <person name="Fang M."/>
            <person name="Yu H."/>
            <person name="Zhu C."/>
            <person name="Cai Y."/>
            <person name="He Y."/>
            <person name="Gan X."/>
            <person name="Zeng H."/>
            <person name="Yu D."/>
            <person name="Zhu Y."/>
            <person name="Jiang H."/>
            <person name="Qiu Q."/>
            <person name="Yang H."/>
            <person name="Zhang Y.E."/>
            <person name="Wang W."/>
            <person name="Zhu M."/>
            <person name="He S."/>
            <person name="Zhang G."/>
        </authorList>
    </citation>
    <scope>NUCLEOTIDE SEQUENCE</scope>
    <source>
        <strain evidence="7">Bchr_001</strain>
    </source>
</reference>
<evidence type="ECO:0000256" key="2">
    <source>
        <dbReference type="ARBA" id="ARBA00022737"/>
    </source>
</evidence>
<feature type="domain" description="Cadherin" evidence="6">
    <location>
        <begin position="95"/>
        <end position="197"/>
    </location>
</feature>
<dbReference type="PANTHER" id="PTHR24027">
    <property type="entry name" value="CADHERIN-23"/>
    <property type="match status" value="1"/>
</dbReference>
<feature type="domain" description="Cadherin" evidence="6">
    <location>
        <begin position="414"/>
        <end position="506"/>
    </location>
</feature>
<dbReference type="InterPro" id="IPR039808">
    <property type="entry name" value="Cadherin"/>
</dbReference>
<feature type="non-terminal residue" evidence="7">
    <location>
        <position position="696"/>
    </location>
</feature>
<evidence type="ECO:0000256" key="1">
    <source>
        <dbReference type="ARBA" id="ARBA00004370"/>
    </source>
</evidence>
<dbReference type="PROSITE" id="PS50268">
    <property type="entry name" value="CADHERIN_2"/>
    <property type="match status" value="5"/>
</dbReference>
<protein>
    <submittedName>
        <fullName evidence="7">CDHR3 protein</fullName>
    </submittedName>
</protein>
<keyword evidence="8" id="KW-1185">Reference proteome</keyword>